<dbReference type="Pfam" id="PF00196">
    <property type="entry name" value="GerE"/>
    <property type="match status" value="1"/>
</dbReference>
<dbReference type="AlphaFoldDB" id="A0A4R1KC61"/>
<keyword evidence="1" id="KW-0805">Transcription regulation</keyword>
<name>A0A4R1KC61_9BACT</name>
<dbReference type="SMART" id="SM00421">
    <property type="entry name" value="HTH_LUXR"/>
    <property type="match status" value="1"/>
</dbReference>
<keyword evidence="6" id="KW-1185">Reference proteome</keyword>
<keyword evidence="2" id="KW-0238">DNA-binding</keyword>
<dbReference type="Proteomes" id="UP000294614">
    <property type="component" value="Unassembled WGS sequence"/>
</dbReference>
<dbReference type="PRINTS" id="PR00038">
    <property type="entry name" value="HTHLUXR"/>
</dbReference>
<dbReference type="CDD" id="cd06170">
    <property type="entry name" value="LuxR_C_like"/>
    <property type="match status" value="1"/>
</dbReference>
<protein>
    <submittedName>
        <fullName evidence="5">LuxR family transcriptional regulator</fullName>
    </submittedName>
</protein>
<dbReference type="GO" id="GO:0003677">
    <property type="term" value="F:DNA binding"/>
    <property type="evidence" value="ECO:0007669"/>
    <property type="project" value="UniProtKB-KW"/>
</dbReference>
<gene>
    <name evidence="5" type="ORF">C8D98_0032</name>
</gene>
<evidence type="ECO:0000256" key="2">
    <source>
        <dbReference type="ARBA" id="ARBA00023125"/>
    </source>
</evidence>
<dbReference type="SUPFAM" id="SSF46894">
    <property type="entry name" value="C-terminal effector domain of the bipartite response regulators"/>
    <property type="match status" value="1"/>
</dbReference>
<dbReference type="EMBL" id="SMGG01000003">
    <property type="protein sequence ID" value="TCK61533.1"/>
    <property type="molecule type" value="Genomic_DNA"/>
</dbReference>
<reference evidence="5 6" key="1">
    <citation type="submission" date="2019-03" db="EMBL/GenBank/DDBJ databases">
        <title>Genomic Encyclopedia of Type Strains, Phase IV (KMG-IV): sequencing the most valuable type-strain genomes for metagenomic binning, comparative biology and taxonomic classification.</title>
        <authorList>
            <person name="Goeker M."/>
        </authorList>
    </citation>
    <scope>NUCLEOTIDE SEQUENCE [LARGE SCALE GENOMIC DNA]</scope>
    <source>
        <strain evidence="5 6">DSM 24984</strain>
    </source>
</reference>
<dbReference type="InterPro" id="IPR005143">
    <property type="entry name" value="TF_LuxR_autoind-bd_dom"/>
</dbReference>
<evidence type="ECO:0000313" key="6">
    <source>
        <dbReference type="Proteomes" id="UP000294614"/>
    </source>
</evidence>
<sequence>MPVEPSAIGRLDKQDLVKCLDVINRCLKIATEEEYHRVIMDFASWMGFRYVLYAYTNATYANGYKIDIVNLSNPEEWMDEYRRENFLLCDPVRIEMEKRLAMNANLSFILWDSYDRALSDREKYLVRRRKHYGLEYGCSVYDDSENRDFAFLVSFADKKKKPDARTEMMCRMVVSHMMICRKKLDMLTLFNGMTAKEKAVSEWLVKGKTNWEIAHIMGISENTVKFHLKNIFVKLSVSNRQQAVTALMIAKYLSV</sequence>
<proteinExistence type="predicted"/>
<dbReference type="InterPro" id="IPR000792">
    <property type="entry name" value="Tscrpt_reg_LuxR_C"/>
</dbReference>
<dbReference type="PROSITE" id="PS00622">
    <property type="entry name" value="HTH_LUXR_1"/>
    <property type="match status" value="1"/>
</dbReference>
<evidence type="ECO:0000259" key="4">
    <source>
        <dbReference type="PROSITE" id="PS50043"/>
    </source>
</evidence>
<dbReference type="InterPro" id="IPR036693">
    <property type="entry name" value="TF_LuxR_autoind-bd_dom_sf"/>
</dbReference>
<dbReference type="InterPro" id="IPR036388">
    <property type="entry name" value="WH-like_DNA-bd_sf"/>
</dbReference>
<evidence type="ECO:0000313" key="5">
    <source>
        <dbReference type="EMBL" id="TCK61533.1"/>
    </source>
</evidence>
<dbReference type="Pfam" id="PF03472">
    <property type="entry name" value="Autoind_bind"/>
    <property type="match status" value="1"/>
</dbReference>
<dbReference type="Gene3D" id="1.10.10.10">
    <property type="entry name" value="Winged helix-like DNA-binding domain superfamily/Winged helix DNA-binding domain"/>
    <property type="match status" value="1"/>
</dbReference>
<dbReference type="GO" id="GO:0006355">
    <property type="term" value="P:regulation of DNA-templated transcription"/>
    <property type="evidence" value="ECO:0007669"/>
    <property type="project" value="InterPro"/>
</dbReference>
<keyword evidence="3" id="KW-0804">Transcription</keyword>
<organism evidence="5 6">
    <name type="scientific">Seleniivibrio woodruffii</name>
    <dbReference type="NCBI Taxonomy" id="1078050"/>
    <lineage>
        <taxon>Bacteria</taxon>
        <taxon>Pseudomonadati</taxon>
        <taxon>Deferribacterota</taxon>
        <taxon>Deferribacteres</taxon>
        <taxon>Deferribacterales</taxon>
        <taxon>Geovibrionaceae</taxon>
        <taxon>Seleniivibrio</taxon>
    </lineage>
</organism>
<evidence type="ECO:0000256" key="1">
    <source>
        <dbReference type="ARBA" id="ARBA00023015"/>
    </source>
</evidence>
<dbReference type="RefSeq" id="WP_165871126.1">
    <property type="nucleotide sequence ID" value="NZ_JBLJBI010000123.1"/>
</dbReference>
<dbReference type="PANTHER" id="PTHR44688">
    <property type="entry name" value="DNA-BINDING TRANSCRIPTIONAL ACTIVATOR DEVR_DOSR"/>
    <property type="match status" value="1"/>
</dbReference>
<dbReference type="PANTHER" id="PTHR44688:SF16">
    <property type="entry name" value="DNA-BINDING TRANSCRIPTIONAL ACTIVATOR DEVR_DOSR"/>
    <property type="match status" value="1"/>
</dbReference>
<accession>A0A4R1KC61</accession>
<dbReference type="InterPro" id="IPR016032">
    <property type="entry name" value="Sig_transdc_resp-reg_C-effctor"/>
</dbReference>
<comment type="caution">
    <text evidence="5">The sequence shown here is derived from an EMBL/GenBank/DDBJ whole genome shotgun (WGS) entry which is preliminary data.</text>
</comment>
<feature type="domain" description="HTH luxR-type" evidence="4">
    <location>
        <begin position="186"/>
        <end position="251"/>
    </location>
</feature>
<dbReference type="Gene3D" id="3.30.450.80">
    <property type="entry name" value="Transcription factor LuxR-like, autoinducer-binding domain"/>
    <property type="match status" value="1"/>
</dbReference>
<dbReference type="SUPFAM" id="SSF75516">
    <property type="entry name" value="Pheromone-binding domain of LuxR-like quorum-sensing transcription factors"/>
    <property type="match status" value="1"/>
</dbReference>
<dbReference type="PROSITE" id="PS50043">
    <property type="entry name" value="HTH_LUXR_2"/>
    <property type="match status" value="1"/>
</dbReference>
<evidence type="ECO:0000256" key="3">
    <source>
        <dbReference type="ARBA" id="ARBA00023163"/>
    </source>
</evidence>